<evidence type="ECO:0000313" key="2">
    <source>
        <dbReference type="EMBL" id="MBE3001939.1"/>
    </source>
</evidence>
<dbReference type="InterPro" id="IPR042070">
    <property type="entry name" value="PucR_C-HTH_sf"/>
</dbReference>
<reference evidence="2 3" key="1">
    <citation type="submission" date="2020-09" db="EMBL/GenBank/DDBJ databases">
        <title>Diversity and distribution of actinomycetes associated with coral in the coast of Hainan.</title>
        <authorList>
            <person name="Li F."/>
        </authorList>
    </citation>
    <scope>NUCLEOTIDE SEQUENCE [LARGE SCALE GENOMIC DNA]</scope>
    <source>
        <strain evidence="2 3">HNM0947</strain>
    </source>
</reference>
<accession>A0ABR9PDP0</accession>
<dbReference type="Gene3D" id="1.10.10.2840">
    <property type="entry name" value="PucR C-terminal helix-turn-helix domain"/>
    <property type="match status" value="1"/>
</dbReference>
<evidence type="ECO:0000313" key="3">
    <source>
        <dbReference type="Proteomes" id="UP000806528"/>
    </source>
</evidence>
<feature type="domain" description="PucR C-terminal helix-turn-helix" evidence="1">
    <location>
        <begin position="336"/>
        <end position="393"/>
    </location>
</feature>
<dbReference type="RefSeq" id="WP_193124533.1">
    <property type="nucleotide sequence ID" value="NZ_JADBGI010000031.1"/>
</dbReference>
<dbReference type="EMBL" id="JADBGI010000031">
    <property type="protein sequence ID" value="MBE3001939.1"/>
    <property type="molecule type" value="Genomic_DNA"/>
</dbReference>
<dbReference type="Proteomes" id="UP000806528">
    <property type="component" value="Unassembled WGS sequence"/>
</dbReference>
<keyword evidence="3" id="KW-1185">Reference proteome</keyword>
<sequence>MNSLQWITDQISERLERAVYVEDGSYRPLVNSAQIGRIDDARVKALLDRSVTEEHFRYFVDSGVSAAMEPLRVPASTEHGLLARVVVPVTSGSHVLARVWLIDSPRLEEDDLAWILEASAGMRPYLFDRNEQARRRTEADGQVLREILHAGQDRREDLFRRLYDDHHGSVAQQARACVLQFTPSSPDPGRGAPEPVAPVQPAEILDTLVALLESHKVAGYQRGDELLMLVSPRRPDASVLEPVSGAARRAALLHRVGLDAIGLGGALHSADGVGVSARQAAYAARVARRVGGSNGEACWDTLGEYRLFADVGWDLDGVASLHEGAAALVADHRTPLAATLLAYLEREGDVGVTAEALNVHRTTLYYRIKRAREVLGEDPAGSARFGIHAALRLAELAGLCTPPPRGPAGQVR</sequence>
<dbReference type="InterPro" id="IPR051448">
    <property type="entry name" value="CdaR-like_regulators"/>
</dbReference>
<proteinExistence type="predicted"/>
<dbReference type="PANTHER" id="PTHR33744">
    <property type="entry name" value="CARBOHYDRATE DIACID REGULATOR"/>
    <property type="match status" value="1"/>
</dbReference>
<name>A0ABR9PDP0_9ACTN</name>
<comment type="caution">
    <text evidence="2">The sequence shown here is derived from an EMBL/GenBank/DDBJ whole genome shotgun (WGS) entry which is preliminary data.</text>
</comment>
<dbReference type="Pfam" id="PF13556">
    <property type="entry name" value="HTH_30"/>
    <property type="match status" value="1"/>
</dbReference>
<dbReference type="InterPro" id="IPR025736">
    <property type="entry name" value="PucR_C-HTH_dom"/>
</dbReference>
<organism evidence="2 3">
    <name type="scientific">Nocardiopsis coralli</name>
    <dbReference type="NCBI Taxonomy" id="2772213"/>
    <lineage>
        <taxon>Bacteria</taxon>
        <taxon>Bacillati</taxon>
        <taxon>Actinomycetota</taxon>
        <taxon>Actinomycetes</taxon>
        <taxon>Streptosporangiales</taxon>
        <taxon>Nocardiopsidaceae</taxon>
        <taxon>Nocardiopsis</taxon>
    </lineage>
</organism>
<protein>
    <submittedName>
        <fullName evidence="2">Helix-turn-helix domain-containing protein</fullName>
    </submittedName>
</protein>
<evidence type="ECO:0000259" key="1">
    <source>
        <dbReference type="Pfam" id="PF13556"/>
    </source>
</evidence>
<gene>
    <name evidence="2" type="ORF">IDM40_25055</name>
</gene>
<dbReference type="PANTHER" id="PTHR33744:SF1">
    <property type="entry name" value="DNA-BINDING TRANSCRIPTIONAL ACTIVATOR ADER"/>
    <property type="match status" value="1"/>
</dbReference>